<reference evidence="1" key="1">
    <citation type="submission" date="2022-06" db="EMBL/GenBank/DDBJ databases">
        <title>Akkermansia biwalacus sp. nov., an anaerobic mucin-degrading bacterium isolated from human intestine.</title>
        <authorList>
            <person name="Kobayashi Y."/>
            <person name="Inoue S."/>
            <person name="Kawahara T."/>
            <person name="Kohda N."/>
        </authorList>
    </citation>
    <scope>NUCLEOTIDE SEQUENCE</scope>
    <source>
        <strain evidence="1">WON2089</strain>
    </source>
</reference>
<protein>
    <submittedName>
        <fullName evidence="1">Uncharacterized protein</fullName>
    </submittedName>
</protein>
<proteinExistence type="predicted"/>
<sequence length="201" mass="22923">MFRITHLCLIAAAGLCSCATERTVTNSLETRDQKSMDLMDRFAGGFSVQKDKDGEMKMVSEKRSSFEGRRYGGEISSVEKKAFETSGFEKKQFDGAGTRFETKKWDGAKSFMDGKTEVPDFIAHAKGVNTRSWQDASKQYATRKAEIQGRTWKEADKQFSHEINRDIDARRKSFEQPSMMSIREAQAHTIQETREMMGRTD</sequence>
<evidence type="ECO:0000313" key="1">
    <source>
        <dbReference type="EMBL" id="BDL42963.1"/>
    </source>
</evidence>
<name>A0ABN6QG42_9BACT</name>
<dbReference type="Proteomes" id="UP001062263">
    <property type="component" value="Chromosome"/>
</dbReference>
<dbReference type="PROSITE" id="PS51257">
    <property type="entry name" value="PROKAR_LIPOPROTEIN"/>
    <property type="match status" value="1"/>
</dbReference>
<dbReference type="RefSeq" id="WP_215437008.1">
    <property type="nucleotide sequence ID" value="NZ_AP025943.1"/>
</dbReference>
<organism evidence="1 2">
    <name type="scientific">Akkermansia biwaensis</name>
    <dbReference type="NCBI Taxonomy" id="2946555"/>
    <lineage>
        <taxon>Bacteria</taxon>
        <taxon>Pseudomonadati</taxon>
        <taxon>Verrucomicrobiota</taxon>
        <taxon>Verrucomicrobiia</taxon>
        <taxon>Verrucomicrobiales</taxon>
        <taxon>Akkermansiaceae</taxon>
        <taxon>Akkermansia</taxon>
    </lineage>
</organism>
<keyword evidence="2" id="KW-1185">Reference proteome</keyword>
<accession>A0ABN6QG42</accession>
<dbReference type="EMBL" id="AP025943">
    <property type="protein sequence ID" value="BDL42963.1"/>
    <property type="molecule type" value="Genomic_DNA"/>
</dbReference>
<gene>
    <name evidence="1" type="ORF">Abiwalacus_05370</name>
</gene>
<evidence type="ECO:0000313" key="2">
    <source>
        <dbReference type="Proteomes" id="UP001062263"/>
    </source>
</evidence>